<dbReference type="PANTHER" id="PTHR31948">
    <property type="entry name" value="ZINC-FINGER HOMEODOMAIN PROTEIN 2"/>
    <property type="match status" value="1"/>
</dbReference>
<reference evidence="12" key="1">
    <citation type="submission" date="2018-02" db="EMBL/GenBank/DDBJ databases">
        <authorList>
            <person name="Cohen D.B."/>
            <person name="Kent A.D."/>
        </authorList>
    </citation>
    <scope>NUCLEOTIDE SEQUENCE</scope>
</reference>
<evidence type="ECO:0000256" key="8">
    <source>
        <dbReference type="ARBA" id="ARBA00023163"/>
    </source>
</evidence>
<dbReference type="SUPFAM" id="SSF46689">
    <property type="entry name" value="Homeodomain-like"/>
    <property type="match status" value="1"/>
</dbReference>
<dbReference type="InterPro" id="IPR006456">
    <property type="entry name" value="ZF_HD_homeobox_Cys/His_dimer"/>
</dbReference>
<keyword evidence="2" id="KW-0479">Metal-binding</keyword>
<evidence type="ECO:0000256" key="7">
    <source>
        <dbReference type="ARBA" id="ARBA00023155"/>
    </source>
</evidence>
<dbReference type="PANTHER" id="PTHR31948:SF147">
    <property type="entry name" value="ZF-HD DIMERIZATION-TYPE DOMAIN-CONTAINING PROTEIN"/>
    <property type="match status" value="1"/>
</dbReference>
<organism evidence="12">
    <name type="scientific">Fagus sylvatica</name>
    <name type="common">Beechnut</name>
    <dbReference type="NCBI Taxonomy" id="28930"/>
    <lineage>
        <taxon>Eukaryota</taxon>
        <taxon>Viridiplantae</taxon>
        <taxon>Streptophyta</taxon>
        <taxon>Embryophyta</taxon>
        <taxon>Tracheophyta</taxon>
        <taxon>Spermatophyta</taxon>
        <taxon>Magnoliopsida</taxon>
        <taxon>eudicotyledons</taxon>
        <taxon>Gunneridae</taxon>
        <taxon>Pentapetalae</taxon>
        <taxon>rosids</taxon>
        <taxon>fabids</taxon>
        <taxon>Fagales</taxon>
        <taxon>Fagaceae</taxon>
        <taxon>Fagus</taxon>
    </lineage>
</organism>
<keyword evidence="6" id="KW-0238">DNA-binding</keyword>
<keyword evidence="4" id="KW-0862">Zinc</keyword>
<evidence type="ECO:0000256" key="4">
    <source>
        <dbReference type="ARBA" id="ARBA00022833"/>
    </source>
</evidence>
<dbReference type="GO" id="GO:0008270">
    <property type="term" value="F:zinc ion binding"/>
    <property type="evidence" value="ECO:0007669"/>
    <property type="project" value="UniProtKB-KW"/>
</dbReference>
<keyword evidence="7" id="KW-0371">Homeobox</keyword>
<dbReference type="FunFam" id="1.10.10.60:FF:000257">
    <property type="entry name" value="Zinc-finger homeodomain protein 2"/>
    <property type="match status" value="1"/>
</dbReference>
<evidence type="ECO:0000256" key="9">
    <source>
        <dbReference type="ARBA" id="ARBA00023242"/>
    </source>
</evidence>
<dbReference type="Pfam" id="PF04770">
    <property type="entry name" value="ZF-HD_dimer"/>
    <property type="match status" value="1"/>
</dbReference>
<keyword evidence="3" id="KW-0863">Zinc-finger</keyword>
<keyword evidence="8" id="KW-0804">Transcription</keyword>
<proteinExistence type="predicted"/>
<dbReference type="GO" id="GO:0000976">
    <property type="term" value="F:transcription cis-regulatory region binding"/>
    <property type="evidence" value="ECO:0007669"/>
    <property type="project" value="TreeGrafter"/>
</dbReference>
<dbReference type="GO" id="GO:0005634">
    <property type="term" value="C:nucleus"/>
    <property type="evidence" value="ECO:0007669"/>
    <property type="project" value="UniProtKB-SubCell"/>
</dbReference>
<name>A0A2N9F4F3_FAGSY</name>
<dbReference type="InterPro" id="IPR006455">
    <property type="entry name" value="Homeodomain_ZF_HD"/>
</dbReference>
<evidence type="ECO:0000256" key="10">
    <source>
        <dbReference type="SAM" id="MobiDB-lite"/>
    </source>
</evidence>
<dbReference type="NCBIfam" id="TIGR01565">
    <property type="entry name" value="homeo_ZF_HD"/>
    <property type="match status" value="1"/>
</dbReference>
<keyword evidence="9" id="KW-0539">Nucleus</keyword>
<evidence type="ECO:0000313" key="12">
    <source>
        <dbReference type="EMBL" id="SPC81975.1"/>
    </source>
</evidence>
<protein>
    <recommendedName>
        <fullName evidence="11">ZF-HD dimerization-type domain-containing protein</fullName>
    </recommendedName>
</protein>
<evidence type="ECO:0000256" key="2">
    <source>
        <dbReference type="ARBA" id="ARBA00022723"/>
    </source>
</evidence>
<accession>A0A2N9F4F3</accession>
<evidence type="ECO:0000256" key="5">
    <source>
        <dbReference type="ARBA" id="ARBA00023015"/>
    </source>
</evidence>
<evidence type="ECO:0000256" key="6">
    <source>
        <dbReference type="ARBA" id="ARBA00023125"/>
    </source>
</evidence>
<dbReference type="Gene3D" id="1.10.10.60">
    <property type="entry name" value="Homeodomain-like"/>
    <property type="match status" value="1"/>
</dbReference>
<evidence type="ECO:0000256" key="3">
    <source>
        <dbReference type="ARBA" id="ARBA00022771"/>
    </source>
</evidence>
<evidence type="ECO:0000256" key="1">
    <source>
        <dbReference type="ARBA" id="ARBA00004123"/>
    </source>
</evidence>
<dbReference type="GO" id="GO:0050793">
    <property type="term" value="P:regulation of developmental process"/>
    <property type="evidence" value="ECO:0007669"/>
    <property type="project" value="TreeGrafter"/>
</dbReference>
<feature type="region of interest" description="Disordered" evidence="10">
    <location>
        <begin position="1"/>
        <end position="31"/>
    </location>
</feature>
<dbReference type="InterPro" id="IPR009057">
    <property type="entry name" value="Homeodomain-like_sf"/>
</dbReference>
<dbReference type="EMBL" id="OIVN01000551">
    <property type="protein sequence ID" value="SPC81975.1"/>
    <property type="molecule type" value="Genomic_DNA"/>
</dbReference>
<comment type="subcellular location">
    <subcellularLocation>
        <location evidence="1">Nucleus</location>
    </subcellularLocation>
</comment>
<dbReference type="PROSITE" id="PS51523">
    <property type="entry name" value="ZF_HD_DIMER"/>
    <property type="match status" value="1"/>
</dbReference>
<evidence type="ECO:0000259" key="11">
    <source>
        <dbReference type="PROSITE" id="PS51523"/>
    </source>
</evidence>
<dbReference type="AlphaFoldDB" id="A0A2N9F4F3"/>
<sequence length="196" mass="21825">MPFSRNGQVVPSSPEAQPSKSNSGNPLSPTLEDHHKKVVRYKECLKNHAAAIGGNATDGCGEFMPSGDEGTVEALNCSACNCHRNFHRKEIESECSLIMSYKSESVPSESDDHDGGGGVVVARAGDQKVRKRFRTKFTKEQKEKMSSFAEKAGWKMQNLQESIVQQFCQETGIKRRVLKVWMHNNKHNFAHKNSTT</sequence>
<feature type="compositionally biased region" description="Polar residues" evidence="10">
    <location>
        <begin position="1"/>
        <end position="28"/>
    </location>
</feature>
<keyword evidence="5" id="KW-0805">Transcription regulation</keyword>
<dbReference type="GO" id="GO:0003700">
    <property type="term" value="F:DNA-binding transcription factor activity"/>
    <property type="evidence" value="ECO:0007669"/>
    <property type="project" value="TreeGrafter"/>
</dbReference>
<dbReference type="NCBIfam" id="TIGR01566">
    <property type="entry name" value="ZF_HD_prot_N"/>
    <property type="match status" value="1"/>
</dbReference>
<feature type="domain" description="ZF-HD dimerization-type" evidence="11">
    <location>
        <begin position="41"/>
        <end position="90"/>
    </location>
</feature>
<gene>
    <name evidence="12" type="ORF">FSB_LOCUS9857</name>
</gene>